<evidence type="ECO:0000256" key="4">
    <source>
        <dbReference type="ARBA" id="ARBA00022982"/>
    </source>
</evidence>
<dbReference type="PANTHER" id="PTHR36923:SF3">
    <property type="entry name" value="FERREDOXIN"/>
    <property type="match status" value="1"/>
</dbReference>
<name>A0A9W6PHQ9_9ACTN</name>
<reference evidence="8" key="1">
    <citation type="submission" date="2023-02" db="EMBL/GenBank/DDBJ databases">
        <title>Kitasatospora phosalacinea NBRC 14362.</title>
        <authorList>
            <person name="Ichikawa N."/>
            <person name="Sato H."/>
            <person name="Tonouchi N."/>
        </authorList>
    </citation>
    <scope>NUCLEOTIDE SEQUENCE</scope>
    <source>
        <strain evidence="8">NBRC 14362</strain>
    </source>
</reference>
<keyword evidence="6" id="KW-0411">Iron-sulfur</keyword>
<protein>
    <submittedName>
        <fullName evidence="9">Ferredoxin</fullName>
    </submittedName>
</protein>
<evidence type="ECO:0000313" key="10">
    <source>
        <dbReference type="Proteomes" id="UP001165143"/>
    </source>
</evidence>
<dbReference type="Pfam" id="PF13459">
    <property type="entry name" value="Fer4_15"/>
    <property type="match status" value="1"/>
</dbReference>
<dbReference type="SUPFAM" id="SSF54862">
    <property type="entry name" value="4Fe-4S ferredoxins"/>
    <property type="match status" value="1"/>
</dbReference>
<dbReference type="Proteomes" id="UP001165143">
    <property type="component" value="Unassembled WGS sequence"/>
</dbReference>
<evidence type="ECO:0000313" key="9">
    <source>
        <dbReference type="EMBL" id="MFE1356276.1"/>
    </source>
</evidence>
<evidence type="ECO:0000256" key="6">
    <source>
        <dbReference type="ARBA" id="ARBA00023014"/>
    </source>
</evidence>
<reference evidence="9 11" key="2">
    <citation type="submission" date="2024-09" db="EMBL/GenBank/DDBJ databases">
        <title>The Natural Products Discovery Center: Release of the First 8490 Sequenced Strains for Exploring Actinobacteria Biosynthetic Diversity.</title>
        <authorList>
            <person name="Kalkreuter E."/>
            <person name="Kautsar S.A."/>
            <person name="Yang D."/>
            <person name="Bader C.D."/>
            <person name="Teijaro C.N."/>
            <person name="Fluegel L."/>
            <person name="Davis C.M."/>
            <person name="Simpson J.R."/>
            <person name="Lauterbach L."/>
            <person name="Steele A.D."/>
            <person name="Gui C."/>
            <person name="Meng S."/>
            <person name="Li G."/>
            <person name="Viehrig K."/>
            <person name="Ye F."/>
            <person name="Su P."/>
            <person name="Kiefer A.F."/>
            <person name="Nichols A."/>
            <person name="Cepeda A.J."/>
            <person name="Yan W."/>
            <person name="Fan B."/>
            <person name="Jiang Y."/>
            <person name="Adhikari A."/>
            <person name="Zheng C.-J."/>
            <person name="Schuster L."/>
            <person name="Cowan T.M."/>
            <person name="Smanski M.J."/>
            <person name="Chevrette M.G."/>
            <person name="De Carvalho L.P.S."/>
            <person name="Shen B."/>
        </authorList>
    </citation>
    <scope>NUCLEOTIDE SEQUENCE [LARGE SCALE GENOMIC DNA]</scope>
    <source>
        <strain evidence="9 11">NPDC058753</strain>
    </source>
</reference>
<dbReference type="GO" id="GO:0051538">
    <property type="term" value="F:3 iron, 4 sulfur cluster binding"/>
    <property type="evidence" value="ECO:0007669"/>
    <property type="project" value="UniProtKB-KW"/>
</dbReference>
<evidence type="ECO:0000256" key="2">
    <source>
        <dbReference type="ARBA" id="ARBA00022448"/>
    </source>
</evidence>
<keyword evidence="4" id="KW-0249">Electron transport</keyword>
<dbReference type="InterPro" id="IPR051269">
    <property type="entry name" value="Fe-S_cluster_ET"/>
</dbReference>
<dbReference type="GO" id="GO:0046872">
    <property type="term" value="F:metal ion binding"/>
    <property type="evidence" value="ECO:0007669"/>
    <property type="project" value="UniProtKB-KW"/>
</dbReference>
<gene>
    <name evidence="9" type="ORF">ACFW6T_30295</name>
    <name evidence="8" type="ORF">Kpho01_44010</name>
</gene>
<dbReference type="OrthoDB" id="9803319at2"/>
<comment type="cofactor">
    <cofactor evidence="1">
        <name>[3Fe-4S] cluster</name>
        <dbReference type="ChEBI" id="CHEBI:21137"/>
    </cofactor>
</comment>
<keyword evidence="11" id="KW-1185">Reference proteome</keyword>
<evidence type="ECO:0000256" key="1">
    <source>
        <dbReference type="ARBA" id="ARBA00001927"/>
    </source>
</evidence>
<evidence type="ECO:0000313" key="11">
    <source>
        <dbReference type="Proteomes" id="UP001599542"/>
    </source>
</evidence>
<evidence type="ECO:0000256" key="3">
    <source>
        <dbReference type="ARBA" id="ARBA00022723"/>
    </source>
</evidence>
<dbReference type="EMBL" id="BSRX01000026">
    <property type="protein sequence ID" value="GLW56390.1"/>
    <property type="molecule type" value="Genomic_DNA"/>
</dbReference>
<keyword evidence="5" id="KW-0408">Iron</keyword>
<evidence type="ECO:0000256" key="7">
    <source>
        <dbReference type="ARBA" id="ARBA00023291"/>
    </source>
</evidence>
<keyword evidence="7" id="KW-0003">3Fe-4S</keyword>
<sequence>MSAPAEQRSTTVRVDGDTCQGYALCHAMAPEVYEVEEDSGFNVMGEFTVPAALRPAAARGAAACPEHAITLLSRTEDQ</sequence>
<keyword evidence="3" id="KW-0479">Metal-binding</keyword>
<dbReference type="EMBL" id="JBHYPX010000083">
    <property type="protein sequence ID" value="MFE1356276.1"/>
    <property type="molecule type" value="Genomic_DNA"/>
</dbReference>
<dbReference type="AlphaFoldDB" id="A0A9W6PHQ9"/>
<dbReference type="PANTHER" id="PTHR36923">
    <property type="entry name" value="FERREDOXIN"/>
    <property type="match status" value="1"/>
</dbReference>
<comment type="caution">
    <text evidence="8">The sequence shown here is derived from an EMBL/GenBank/DDBJ whole genome shotgun (WGS) entry which is preliminary data.</text>
</comment>
<proteinExistence type="predicted"/>
<evidence type="ECO:0000256" key="5">
    <source>
        <dbReference type="ARBA" id="ARBA00023004"/>
    </source>
</evidence>
<keyword evidence="2" id="KW-0813">Transport</keyword>
<accession>A0A9W6PHQ9</accession>
<evidence type="ECO:0000313" key="8">
    <source>
        <dbReference type="EMBL" id="GLW56390.1"/>
    </source>
</evidence>
<dbReference type="Gene3D" id="3.30.70.20">
    <property type="match status" value="1"/>
</dbReference>
<organism evidence="8 10">
    <name type="scientific">Kitasatospora phosalacinea</name>
    <dbReference type="NCBI Taxonomy" id="2065"/>
    <lineage>
        <taxon>Bacteria</taxon>
        <taxon>Bacillati</taxon>
        <taxon>Actinomycetota</taxon>
        <taxon>Actinomycetes</taxon>
        <taxon>Kitasatosporales</taxon>
        <taxon>Streptomycetaceae</taxon>
        <taxon>Kitasatospora</taxon>
    </lineage>
</organism>
<dbReference type="RefSeq" id="WP_033255107.1">
    <property type="nucleotide sequence ID" value="NZ_BSRX01000026.1"/>
</dbReference>
<dbReference type="Proteomes" id="UP001599542">
    <property type="component" value="Unassembled WGS sequence"/>
</dbReference>